<keyword evidence="2" id="KW-1185">Reference proteome</keyword>
<evidence type="ECO:0000313" key="2">
    <source>
        <dbReference type="Proteomes" id="UP000094527"/>
    </source>
</evidence>
<protein>
    <submittedName>
        <fullName evidence="1">Uncharacterized protein</fullName>
    </submittedName>
</protein>
<comment type="caution">
    <text evidence="1">The sequence shown here is derived from an EMBL/GenBank/DDBJ whole genome shotgun (WGS) entry which is preliminary data.</text>
</comment>
<dbReference type="EMBL" id="LJIJ01001316">
    <property type="protein sequence ID" value="ODM92150.1"/>
    <property type="molecule type" value="Genomic_DNA"/>
</dbReference>
<gene>
    <name evidence="1" type="ORF">Ocin01_14529</name>
</gene>
<dbReference type="AlphaFoldDB" id="A0A1D2MGM6"/>
<organism evidence="1 2">
    <name type="scientific">Orchesella cincta</name>
    <name type="common">Springtail</name>
    <name type="synonym">Podura cincta</name>
    <dbReference type="NCBI Taxonomy" id="48709"/>
    <lineage>
        <taxon>Eukaryota</taxon>
        <taxon>Metazoa</taxon>
        <taxon>Ecdysozoa</taxon>
        <taxon>Arthropoda</taxon>
        <taxon>Hexapoda</taxon>
        <taxon>Collembola</taxon>
        <taxon>Entomobryomorpha</taxon>
        <taxon>Entomobryoidea</taxon>
        <taxon>Orchesellidae</taxon>
        <taxon>Orchesellinae</taxon>
        <taxon>Orchesella</taxon>
    </lineage>
</organism>
<dbReference type="Proteomes" id="UP000094527">
    <property type="component" value="Unassembled WGS sequence"/>
</dbReference>
<accession>A0A1D2MGM6</accession>
<evidence type="ECO:0000313" key="1">
    <source>
        <dbReference type="EMBL" id="ODM92150.1"/>
    </source>
</evidence>
<proteinExistence type="predicted"/>
<sequence length="199" mass="23286">CITVNSYVVVCPFNEKESFRKLNTESCNVKRCMLLISIIVGILSFSQFYQNWIRKAEVERNNQAVRTPFFIAHVIDPTVESGFKSWTSEQWLSWLRTRDNLHQRANPNRRTALTEKGLNSYNPTKGDQQGISWEIILFPSIVFLRSGKNYRIYDCPPMYINVKLVRGMPVHLHTHWSNIRLDKKVKPSEDCKLLLLLIK</sequence>
<name>A0A1D2MGM6_ORCCI</name>
<feature type="non-terminal residue" evidence="1">
    <location>
        <position position="1"/>
    </location>
</feature>
<reference evidence="1 2" key="1">
    <citation type="journal article" date="2016" name="Genome Biol. Evol.">
        <title>Gene Family Evolution Reflects Adaptation to Soil Environmental Stressors in the Genome of the Collembolan Orchesella cincta.</title>
        <authorList>
            <person name="Faddeeva-Vakhrusheva A."/>
            <person name="Derks M.F."/>
            <person name="Anvar S.Y."/>
            <person name="Agamennone V."/>
            <person name="Suring W."/>
            <person name="Smit S."/>
            <person name="van Straalen N.M."/>
            <person name="Roelofs D."/>
        </authorList>
    </citation>
    <scope>NUCLEOTIDE SEQUENCE [LARGE SCALE GENOMIC DNA]</scope>
    <source>
        <tissue evidence="1">Mixed pool</tissue>
    </source>
</reference>